<proteinExistence type="predicted"/>
<name>A0A4Y2DKP1_ARAVE</name>
<evidence type="ECO:0000256" key="1">
    <source>
        <dbReference type="SAM" id="MobiDB-lite"/>
    </source>
</evidence>
<reference evidence="2 3" key="1">
    <citation type="journal article" date="2019" name="Sci. Rep.">
        <title>Orb-weaving spider Araneus ventricosus genome elucidates the spidroin gene catalogue.</title>
        <authorList>
            <person name="Kono N."/>
            <person name="Nakamura H."/>
            <person name="Ohtoshi R."/>
            <person name="Moran D.A.P."/>
            <person name="Shinohara A."/>
            <person name="Yoshida Y."/>
            <person name="Fujiwara M."/>
            <person name="Mori M."/>
            <person name="Tomita M."/>
            <person name="Arakawa K."/>
        </authorList>
    </citation>
    <scope>NUCLEOTIDE SEQUENCE [LARGE SCALE GENOMIC DNA]</scope>
</reference>
<protein>
    <submittedName>
        <fullName evidence="2">Uncharacterized protein</fullName>
    </submittedName>
</protein>
<evidence type="ECO:0000313" key="2">
    <source>
        <dbReference type="EMBL" id="GBM17363.1"/>
    </source>
</evidence>
<dbReference type="AlphaFoldDB" id="A0A4Y2DKP1"/>
<dbReference type="EMBL" id="BGPR01000387">
    <property type="protein sequence ID" value="GBM17363.1"/>
    <property type="molecule type" value="Genomic_DNA"/>
</dbReference>
<feature type="region of interest" description="Disordered" evidence="1">
    <location>
        <begin position="50"/>
        <end position="70"/>
    </location>
</feature>
<keyword evidence="3" id="KW-1185">Reference proteome</keyword>
<accession>A0A4Y2DKP1</accession>
<evidence type="ECO:0000313" key="3">
    <source>
        <dbReference type="Proteomes" id="UP000499080"/>
    </source>
</evidence>
<organism evidence="2 3">
    <name type="scientific">Araneus ventricosus</name>
    <name type="common">Orbweaver spider</name>
    <name type="synonym">Epeira ventricosa</name>
    <dbReference type="NCBI Taxonomy" id="182803"/>
    <lineage>
        <taxon>Eukaryota</taxon>
        <taxon>Metazoa</taxon>
        <taxon>Ecdysozoa</taxon>
        <taxon>Arthropoda</taxon>
        <taxon>Chelicerata</taxon>
        <taxon>Arachnida</taxon>
        <taxon>Araneae</taxon>
        <taxon>Araneomorphae</taxon>
        <taxon>Entelegynae</taxon>
        <taxon>Araneoidea</taxon>
        <taxon>Araneidae</taxon>
        <taxon>Araneus</taxon>
    </lineage>
</organism>
<sequence>MLLATFRRSQWHLTGSFRFCECHREHYQSVDVSRITISFVHPNGSRAGHAARAKWTAQEDAGHGQVASPPSLSLLSEIQDERTRYREKVTKLAQSYQMKKDKVIEFSSSSEAEDTFGRKGPYFFPSASPVFFLVR</sequence>
<comment type="caution">
    <text evidence="2">The sequence shown here is derived from an EMBL/GenBank/DDBJ whole genome shotgun (WGS) entry which is preliminary data.</text>
</comment>
<gene>
    <name evidence="2" type="ORF">AVEN_13241_1</name>
</gene>
<dbReference type="Proteomes" id="UP000499080">
    <property type="component" value="Unassembled WGS sequence"/>
</dbReference>